<protein>
    <submittedName>
        <fullName evidence="1">RANBP2-like and GRIP domain-containing protein 2</fullName>
    </submittedName>
</protein>
<dbReference type="AlphaFoldDB" id="A0A0A9WM47"/>
<evidence type="ECO:0000313" key="1">
    <source>
        <dbReference type="EMBL" id="JAG08496.1"/>
    </source>
</evidence>
<name>A0A0A9WM47_LYGHE</name>
<organism evidence="1">
    <name type="scientific">Lygus hesperus</name>
    <name type="common">Western plant bug</name>
    <dbReference type="NCBI Taxonomy" id="30085"/>
    <lineage>
        <taxon>Eukaryota</taxon>
        <taxon>Metazoa</taxon>
        <taxon>Ecdysozoa</taxon>
        <taxon>Arthropoda</taxon>
        <taxon>Hexapoda</taxon>
        <taxon>Insecta</taxon>
        <taxon>Pterygota</taxon>
        <taxon>Neoptera</taxon>
        <taxon>Paraneoptera</taxon>
        <taxon>Hemiptera</taxon>
        <taxon>Heteroptera</taxon>
        <taxon>Panheteroptera</taxon>
        <taxon>Cimicomorpha</taxon>
        <taxon>Miridae</taxon>
        <taxon>Mirini</taxon>
        <taxon>Lygus</taxon>
    </lineage>
</organism>
<sequence>MLGPPLIHHNEASSVDVVEILYNTLLHHAEQIQEILRTVVPLKMTEEDELQFEMATTCHLCKKPFEKRSDDAKVRNHSHVDGKFLAAAHQSCNLNYKVPDHIPVIFHNLAGYDLHHLIQGLSERHKKSKISVIARTSERYTSITIDSLRFIDSMQFMNASLDTLVSNLAKEGSDKFKIVRKYISNDEEFQLMLRKGVYPYDYMTDASKFKLTQLPSKEDFFNKLTDSHITDEQYAHAQLVWKVCGMKTMLDYHNVYMLMDTLLLADVWQHFRCMSMKYYEIDPCNMYSAPGLAWNAMLKMTGVELELLTDIDQHNMIESAIRGGVAMISHRYAEAQNPYLTTDEETVKDAISDVNNQYLWYTD</sequence>
<accession>A0A0A9WM47</accession>
<dbReference type="InterPro" id="IPR012337">
    <property type="entry name" value="RNaseH-like_sf"/>
</dbReference>
<reference evidence="1" key="2">
    <citation type="submission" date="2014-07" db="EMBL/GenBank/DDBJ databases">
        <authorList>
            <person name="Hull J."/>
        </authorList>
    </citation>
    <scope>NUCLEOTIDE SEQUENCE</scope>
</reference>
<proteinExistence type="predicted"/>
<dbReference type="GO" id="GO:0003676">
    <property type="term" value="F:nucleic acid binding"/>
    <property type="evidence" value="ECO:0007669"/>
    <property type="project" value="InterPro"/>
</dbReference>
<dbReference type="Gene3D" id="3.30.420.10">
    <property type="entry name" value="Ribonuclease H-like superfamily/Ribonuclease H"/>
    <property type="match status" value="1"/>
</dbReference>
<reference evidence="1" key="1">
    <citation type="journal article" date="2014" name="PLoS ONE">
        <title>Transcriptome-Based Identification of ABC Transporters in the Western Tarnished Plant Bug Lygus hesperus.</title>
        <authorList>
            <person name="Hull J.J."/>
            <person name="Chaney K."/>
            <person name="Geib S.M."/>
            <person name="Fabrick J.A."/>
            <person name="Brent C.S."/>
            <person name="Walsh D."/>
            <person name="Lavine L.C."/>
        </authorList>
    </citation>
    <scope>NUCLEOTIDE SEQUENCE</scope>
</reference>
<dbReference type="SUPFAM" id="SSF53098">
    <property type="entry name" value="Ribonuclease H-like"/>
    <property type="match status" value="1"/>
</dbReference>
<feature type="non-terminal residue" evidence="1">
    <location>
        <position position="363"/>
    </location>
</feature>
<dbReference type="PANTHER" id="PTHR31511">
    <property type="entry name" value="PROTEIN CBG23764"/>
    <property type="match status" value="1"/>
</dbReference>
<dbReference type="InterPro" id="IPR036397">
    <property type="entry name" value="RNaseH_sf"/>
</dbReference>
<gene>
    <name evidence="1" type="primary">RGPD2</name>
    <name evidence="1" type="ORF">CM83_8842</name>
</gene>
<dbReference type="EMBL" id="GBHO01035108">
    <property type="protein sequence ID" value="JAG08496.1"/>
    <property type="molecule type" value="Transcribed_RNA"/>
</dbReference>
<dbReference type="PANTHER" id="PTHR31511:SF12">
    <property type="entry name" value="RHO TERMINATION FACTOR N-TERMINAL DOMAIN-CONTAINING PROTEIN"/>
    <property type="match status" value="1"/>
</dbReference>